<protein>
    <submittedName>
        <fullName evidence="1">Uncharacterized protein</fullName>
    </submittedName>
</protein>
<gene>
    <name evidence="1" type="ORF">niasHT_031551</name>
</gene>
<name>A0ABD2I8X0_9BILA</name>
<accession>A0ABD2I8X0</accession>
<sequence>MIGKNLRGITLSAKFFHCLRQFVPSILNKCPPLRVVFFDFGDLFIELPCDDSAAASDGQSVAKWLFTPLQNDVLKVLTCQLNMDGGILASKIEAVKAAFANASSPVNFIVVFWFNRSSFAGSVVPFKLTNEFTHEQLALERINNGRR</sequence>
<reference evidence="1 2" key="1">
    <citation type="submission" date="2024-10" db="EMBL/GenBank/DDBJ databases">
        <authorList>
            <person name="Kim D."/>
        </authorList>
    </citation>
    <scope>NUCLEOTIDE SEQUENCE [LARGE SCALE GENOMIC DNA]</scope>
    <source>
        <strain evidence="1">BH-2024</strain>
    </source>
</reference>
<evidence type="ECO:0000313" key="2">
    <source>
        <dbReference type="Proteomes" id="UP001620626"/>
    </source>
</evidence>
<dbReference type="Proteomes" id="UP001620626">
    <property type="component" value="Unassembled WGS sequence"/>
</dbReference>
<evidence type="ECO:0000313" key="1">
    <source>
        <dbReference type="EMBL" id="KAL3069603.1"/>
    </source>
</evidence>
<comment type="caution">
    <text evidence="1">The sequence shown here is derived from an EMBL/GenBank/DDBJ whole genome shotgun (WGS) entry which is preliminary data.</text>
</comment>
<organism evidence="1 2">
    <name type="scientific">Heterodera trifolii</name>
    <dbReference type="NCBI Taxonomy" id="157864"/>
    <lineage>
        <taxon>Eukaryota</taxon>
        <taxon>Metazoa</taxon>
        <taxon>Ecdysozoa</taxon>
        <taxon>Nematoda</taxon>
        <taxon>Chromadorea</taxon>
        <taxon>Rhabditida</taxon>
        <taxon>Tylenchina</taxon>
        <taxon>Tylenchomorpha</taxon>
        <taxon>Tylenchoidea</taxon>
        <taxon>Heteroderidae</taxon>
        <taxon>Heteroderinae</taxon>
        <taxon>Heterodera</taxon>
    </lineage>
</organism>
<dbReference type="AlphaFoldDB" id="A0ABD2I8X0"/>
<keyword evidence="2" id="KW-1185">Reference proteome</keyword>
<dbReference type="EMBL" id="JBICBT010001393">
    <property type="protein sequence ID" value="KAL3069603.1"/>
    <property type="molecule type" value="Genomic_DNA"/>
</dbReference>
<proteinExistence type="predicted"/>